<organism evidence="1 2">
    <name type="scientific">Rotaria magnacalcarata</name>
    <dbReference type="NCBI Taxonomy" id="392030"/>
    <lineage>
        <taxon>Eukaryota</taxon>
        <taxon>Metazoa</taxon>
        <taxon>Spiralia</taxon>
        <taxon>Gnathifera</taxon>
        <taxon>Rotifera</taxon>
        <taxon>Eurotatoria</taxon>
        <taxon>Bdelloidea</taxon>
        <taxon>Philodinida</taxon>
        <taxon>Philodinidae</taxon>
        <taxon>Rotaria</taxon>
    </lineage>
</organism>
<sequence>MDANDNGLTVIGGSDNNLITIYRDEFRRCYAL</sequence>
<evidence type="ECO:0000313" key="2">
    <source>
        <dbReference type="Proteomes" id="UP000676336"/>
    </source>
</evidence>
<comment type="caution">
    <text evidence="1">The sequence shown here is derived from an EMBL/GenBank/DDBJ whole genome shotgun (WGS) entry which is preliminary data.</text>
</comment>
<evidence type="ECO:0000313" key="1">
    <source>
        <dbReference type="EMBL" id="CAF5146682.1"/>
    </source>
</evidence>
<dbReference type="AlphaFoldDB" id="A0A8S3G041"/>
<dbReference type="Proteomes" id="UP000676336">
    <property type="component" value="Unassembled WGS sequence"/>
</dbReference>
<proteinExistence type="predicted"/>
<gene>
    <name evidence="1" type="ORF">SMN809_LOCUS63675</name>
</gene>
<accession>A0A8S3G041</accession>
<protein>
    <submittedName>
        <fullName evidence="1">Uncharacterized protein</fullName>
    </submittedName>
</protein>
<reference evidence="1" key="1">
    <citation type="submission" date="2021-02" db="EMBL/GenBank/DDBJ databases">
        <authorList>
            <person name="Nowell W R."/>
        </authorList>
    </citation>
    <scope>NUCLEOTIDE SEQUENCE</scope>
</reference>
<name>A0A8S3G041_9BILA</name>
<dbReference type="EMBL" id="CAJOBI010278466">
    <property type="protein sequence ID" value="CAF5146682.1"/>
    <property type="molecule type" value="Genomic_DNA"/>
</dbReference>